<keyword evidence="9" id="KW-0249">Electron transport</keyword>
<dbReference type="PANTHER" id="PTHR10266:SF3">
    <property type="entry name" value="CYTOCHROME C1, HEME PROTEIN, MITOCHONDRIAL"/>
    <property type="match status" value="1"/>
</dbReference>
<feature type="signal peptide" evidence="15">
    <location>
        <begin position="1"/>
        <end position="24"/>
    </location>
</feature>
<dbReference type="InterPro" id="IPR009056">
    <property type="entry name" value="Cyt_c-like_dom"/>
</dbReference>
<keyword evidence="5 13" id="KW-0349">Heme</keyword>
<organism evidence="17 18">
    <name type="scientific">Aquibaculum arenosum</name>
    <dbReference type="NCBI Taxonomy" id="3032591"/>
    <lineage>
        <taxon>Bacteria</taxon>
        <taxon>Pseudomonadati</taxon>
        <taxon>Pseudomonadota</taxon>
        <taxon>Alphaproteobacteria</taxon>
        <taxon>Rhodospirillales</taxon>
        <taxon>Rhodovibrionaceae</taxon>
        <taxon>Aquibaculum</taxon>
    </lineage>
</organism>
<evidence type="ECO:0000256" key="12">
    <source>
        <dbReference type="ARBA" id="ARBA00023136"/>
    </source>
</evidence>
<comment type="caution">
    <text evidence="17">The sequence shown here is derived from an EMBL/GenBank/DDBJ whole genome shotgun (WGS) entry which is preliminary data.</text>
</comment>
<feature type="transmembrane region" description="Helical" evidence="14">
    <location>
        <begin position="227"/>
        <end position="245"/>
    </location>
</feature>
<evidence type="ECO:0000256" key="10">
    <source>
        <dbReference type="ARBA" id="ARBA00022989"/>
    </source>
</evidence>
<feature type="chain" id="PRO_5046312317" description="Cytochrome c1" evidence="15">
    <location>
        <begin position="25"/>
        <end position="254"/>
    </location>
</feature>
<dbReference type="Proteomes" id="UP001215503">
    <property type="component" value="Unassembled WGS sequence"/>
</dbReference>
<comment type="similarity">
    <text evidence="2">Belongs to the cytochrome c family.</text>
</comment>
<dbReference type="SUPFAM" id="SSF81496">
    <property type="entry name" value="Cytochrome c1 subunit of cytochrome bc1 complex (Ubiquinol-cytochrome c reductase), transmembrane anchor"/>
    <property type="match status" value="1"/>
</dbReference>
<dbReference type="Gene3D" id="1.20.5.100">
    <property type="entry name" value="Cytochrome c1, transmembrane anchor, C-terminal"/>
    <property type="match status" value="1"/>
</dbReference>
<evidence type="ECO:0000256" key="14">
    <source>
        <dbReference type="SAM" id="Phobius"/>
    </source>
</evidence>
<evidence type="ECO:0000259" key="16">
    <source>
        <dbReference type="PROSITE" id="PS51007"/>
    </source>
</evidence>
<evidence type="ECO:0000313" key="17">
    <source>
        <dbReference type="EMBL" id="MDF2095908.1"/>
    </source>
</evidence>
<keyword evidence="8 13" id="KW-0479">Metal-binding</keyword>
<sequence length="254" mass="28020">MKKLAIIAAAAAFLGLAQAPTVQAAEEVEIPSRDWSFDGLFGTFDRAKQQRGLQVYREVCAACHGLRLVSFRNLADLGYNEEEIRTIAADYQVEDGPDGDGEMFMRDGSASDRFPPPFANENAARAANGGAYPPDLSLITKARADGSNYLYHLLTGYQDPPADVEMMDGMYYNAYFPGHQIAMAPPLMEGVVDYADGTPATVSQMAEDVTYFLTWAAEPHMEARKIMGMKVILFLLIFTGLLYAVKRKIWADLH</sequence>
<evidence type="ECO:0000256" key="4">
    <source>
        <dbReference type="ARBA" id="ARBA00022448"/>
    </source>
</evidence>
<dbReference type="PROSITE" id="PS51007">
    <property type="entry name" value="CYTC"/>
    <property type="match status" value="1"/>
</dbReference>
<keyword evidence="10 14" id="KW-1133">Transmembrane helix</keyword>
<protein>
    <recommendedName>
        <fullName evidence="3">Cytochrome c1</fullName>
    </recommendedName>
</protein>
<dbReference type="EMBL" id="JARHUD010000004">
    <property type="protein sequence ID" value="MDF2095908.1"/>
    <property type="molecule type" value="Genomic_DNA"/>
</dbReference>
<evidence type="ECO:0000256" key="2">
    <source>
        <dbReference type="ARBA" id="ARBA00006488"/>
    </source>
</evidence>
<evidence type="ECO:0000256" key="13">
    <source>
        <dbReference type="PROSITE-ProRule" id="PRU00433"/>
    </source>
</evidence>
<evidence type="ECO:0000256" key="9">
    <source>
        <dbReference type="ARBA" id="ARBA00022982"/>
    </source>
</evidence>
<proteinExistence type="inferred from homology"/>
<evidence type="ECO:0000256" key="15">
    <source>
        <dbReference type="SAM" id="SignalP"/>
    </source>
</evidence>
<name>A0ABT5YLS3_9PROT</name>
<gene>
    <name evidence="17" type="ORF">P2G67_07960</name>
</gene>
<keyword evidence="4" id="KW-0813">Transport</keyword>
<evidence type="ECO:0000256" key="5">
    <source>
        <dbReference type="ARBA" id="ARBA00022617"/>
    </source>
</evidence>
<keyword evidence="11 13" id="KW-0408">Iron</keyword>
<keyword evidence="12 14" id="KW-0472">Membrane</keyword>
<accession>A0ABT5YLS3</accession>
<dbReference type="InterPro" id="IPR036909">
    <property type="entry name" value="Cyt_c-like_dom_sf"/>
</dbReference>
<evidence type="ECO:0000256" key="8">
    <source>
        <dbReference type="ARBA" id="ARBA00022723"/>
    </source>
</evidence>
<dbReference type="SUPFAM" id="SSF46626">
    <property type="entry name" value="Cytochrome c"/>
    <property type="match status" value="1"/>
</dbReference>
<evidence type="ECO:0000256" key="7">
    <source>
        <dbReference type="ARBA" id="ARBA00022692"/>
    </source>
</evidence>
<dbReference type="InterPro" id="IPR021157">
    <property type="entry name" value="Cyt_c1_TM_anchor_C"/>
</dbReference>
<feature type="domain" description="Cytochrome c" evidence="16">
    <location>
        <begin position="47"/>
        <end position="199"/>
    </location>
</feature>
<keyword evidence="15" id="KW-0732">Signal</keyword>
<evidence type="ECO:0000256" key="3">
    <source>
        <dbReference type="ARBA" id="ARBA00016165"/>
    </source>
</evidence>
<dbReference type="InterPro" id="IPR002326">
    <property type="entry name" value="Cyt_c1"/>
</dbReference>
<evidence type="ECO:0000256" key="6">
    <source>
        <dbReference type="ARBA" id="ARBA00022660"/>
    </source>
</evidence>
<dbReference type="Gene3D" id="1.10.760.10">
    <property type="entry name" value="Cytochrome c-like domain"/>
    <property type="match status" value="1"/>
</dbReference>
<reference evidence="17 18" key="1">
    <citation type="submission" date="2023-03" db="EMBL/GenBank/DDBJ databases">
        <title>Fodinicurvata sp. CAU 1616 isolated from sea sendiment.</title>
        <authorList>
            <person name="Kim W."/>
        </authorList>
    </citation>
    <scope>NUCLEOTIDE SEQUENCE [LARGE SCALE GENOMIC DNA]</scope>
    <source>
        <strain evidence="17 18">CAU 1616</strain>
    </source>
</reference>
<dbReference type="Pfam" id="PF02167">
    <property type="entry name" value="Cytochrom_C1"/>
    <property type="match status" value="1"/>
</dbReference>
<dbReference type="PANTHER" id="PTHR10266">
    <property type="entry name" value="CYTOCHROME C1"/>
    <property type="match status" value="1"/>
</dbReference>
<dbReference type="RefSeq" id="WP_275821808.1">
    <property type="nucleotide sequence ID" value="NZ_JARHUD010000004.1"/>
</dbReference>
<dbReference type="PRINTS" id="PR00603">
    <property type="entry name" value="CYTOCHROMEC1"/>
</dbReference>
<evidence type="ECO:0000313" key="18">
    <source>
        <dbReference type="Proteomes" id="UP001215503"/>
    </source>
</evidence>
<comment type="subcellular location">
    <subcellularLocation>
        <location evidence="1">Membrane</location>
    </subcellularLocation>
</comment>
<evidence type="ECO:0000256" key="11">
    <source>
        <dbReference type="ARBA" id="ARBA00023004"/>
    </source>
</evidence>
<evidence type="ECO:0000256" key="1">
    <source>
        <dbReference type="ARBA" id="ARBA00004370"/>
    </source>
</evidence>
<keyword evidence="18" id="KW-1185">Reference proteome</keyword>
<keyword evidence="7 14" id="KW-0812">Transmembrane</keyword>
<keyword evidence="6" id="KW-0679">Respiratory chain</keyword>